<dbReference type="Proteomes" id="UP000245768">
    <property type="component" value="Unassembled WGS sequence"/>
</dbReference>
<evidence type="ECO:0000259" key="2">
    <source>
        <dbReference type="PROSITE" id="PS50011"/>
    </source>
</evidence>
<feature type="compositionally biased region" description="Low complexity" evidence="1">
    <location>
        <begin position="824"/>
        <end position="840"/>
    </location>
</feature>
<feature type="region of interest" description="Disordered" evidence="1">
    <location>
        <begin position="320"/>
        <end position="378"/>
    </location>
</feature>
<gene>
    <name evidence="3" type="ORF">FA10DRAFT_126205</name>
</gene>
<dbReference type="PANTHER" id="PTHR44167:SF18">
    <property type="entry name" value="PROTEIN KINASE DOMAIN-CONTAINING PROTEIN"/>
    <property type="match status" value="1"/>
</dbReference>
<evidence type="ECO:0000313" key="4">
    <source>
        <dbReference type="Proteomes" id="UP000245768"/>
    </source>
</evidence>
<feature type="domain" description="Protein kinase" evidence="2">
    <location>
        <begin position="244"/>
        <end position="904"/>
    </location>
</feature>
<keyword evidence="3" id="KW-0418">Kinase</keyword>
<dbReference type="PROSITE" id="PS00108">
    <property type="entry name" value="PROTEIN_KINASE_ST"/>
    <property type="match status" value="1"/>
</dbReference>
<dbReference type="OrthoDB" id="4062651at2759"/>
<dbReference type="Gene3D" id="1.10.510.10">
    <property type="entry name" value="Transferase(Phosphotransferase) domain 1"/>
    <property type="match status" value="2"/>
</dbReference>
<dbReference type="InterPro" id="IPR000719">
    <property type="entry name" value="Prot_kinase_dom"/>
</dbReference>
<dbReference type="InterPro" id="IPR011009">
    <property type="entry name" value="Kinase-like_dom_sf"/>
</dbReference>
<dbReference type="PROSITE" id="PS50011">
    <property type="entry name" value="PROTEIN_KINASE_DOM"/>
    <property type="match status" value="1"/>
</dbReference>
<evidence type="ECO:0000256" key="1">
    <source>
        <dbReference type="SAM" id="MobiDB-lite"/>
    </source>
</evidence>
<feature type="region of interest" description="Disordered" evidence="1">
    <location>
        <begin position="669"/>
        <end position="811"/>
    </location>
</feature>
<keyword evidence="4" id="KW-1185">Reference proteome</keyword>
<feature type="compositionally biased region" description="Low complexity" evidence="1">
    <location>
        <begin position="47"/>
        <end position="79"/>
    </location>
</feature>
<feature type="compositionally biased region" description="Low complexity" evidence="1">
    <location>
        <begin position="175"/>
        <end position="193"/>
    </location>
</feature>
<dbReference type="Pfam" id="PF00069">
    <property type="entry name" value="Pkinase"/>
    <property type="match status" value="1"/>
</dbReference>
<sequence>MATKAATASSPSPPPPPSSLPAASSGPTAPTDARRTSNWSLWPIKTSSSSPSSPSSIKQQQVAQAQRQTQTQTQAQTQTHHGDFRSSTSGSPPSPFWAGHSDSSPPSTPPDVEPRTDLGPSSSLLKSPSSRNDIFSAPSPQMAPAPRRIPPSPISTATSATMATTPSKVTPSKNSSFFGSGSLSPSPASASAAMQSHQLRVAPNAAYMSSDERPAYGRSSTEERERERARIRQSNSEIDFRLCPAKSYLLGEGRHCNVYLGSYRIKSQGEWQLCAVKRLHADRQSQLLGLDEAFALRRLGAHPHIIKLISVRDEVVLAAPSPNSDKDDGRSLGKGLPSTLASHLRSSSDTQSHVDVAPPVVPREREDPVSHRRLASQPLDRATQRAVHAMQPPVVLVASPDGSELHSSDFNVSLRPSENHTDPPRLLILLELLPYSLSSFARKNPLLVDWFQWKKWAVQLSETVAWLHGKGCVHADLKPENILLTTDLDVKLCDFNSALFPHPSIPLTDGLGLGTPAYSAPELMRGAANRETGFSFGVDVWSLGAILYTLATGKEAFSRARSMIDLLYRKRMFFESEENDRIARQSVAEGWGNVSSNAGSQPVSRSGSLRKKNSTKRHASGASDESSKYQPFAQPALRREPSCESVSSVASGLLRSASGGRQTSAEAIDTLLEPSTPVGLLVPPGSKKEQTSSAPHNLGHHRASSLGKSHASTLQPHAPRSLRATAVARPTVLRRTTSYGGAESEESSSPDPTNTSQQQLQQQQKQQQQQQQDAMGGRDASLSAHSGHRREKSDDSTTSSAFGSPVSSPKTSAGLRLAVTQALAATHQQQQLSRQAGSEGQETEEEEGDDEEEEEDRTPYRDGSTALILPGGGRLPDEARDLLERMLSTDPRRRPTAQECHRLFTKIGL</sequence>
<feature type="compositionally biased region" description="Low complexity" evidence="1">
    <location>
        <begin position="20"/>
        <end position="31"/>
    </location>
</feature>
<feature type="compositionally biased region" description="Low complexity" evidence="1">
    <location>
        <begin position="1"/>
        <end position="10"/>
    </location>
</feature>
<feature type="compositionally biased region" description="Basic residues" evidence="1">
    <location>
        <begin position="608"/>
        <end position="619"/>
    </location>
</feature>
<dbReference type="RefSeq" id="XP_025378082.1">
    <property type="nucleotide sequence ID" value="XM_025517955.1"/>
</dbReference>
<feature type="compositionally biased region" description="Acidic residues" evidence="1">
    <location>
        <begin position="841"/>
        <end position="856"/>
    </location>
</feature>
<name>A0A316YPZ0_9BASI</name>
<dbReference type="SUPFAM" id="SSF56112">
    <property type="entry name" value="Protein kinase-like (PK-like)"/>
    <property type="match status" value="1"/>
</dbReference>
<proteinExistence type="predicted"/>
<dbReference type="AlphaFoldDB" id="A0A316YPZ0"/>
<dbReference type="GeneID" id="37039871"/>
<dbReference type="GO" id="GO:0005737">
    <property type="term" value="C:cytoplasm"/>
    <property type="evidence" value="ECO:0007669"/>
    <property type="project" value="TreeGrafter"/>
</dbReference>
<evidence type="ECO:0000313" key="3">
    <source>
        <dbReference type="EMBL" id="PWN90884.1"/>
    </source>
</evidence>
<feature type="compositionally biased region" description="Low complexity" evidence="1">
    <location>
        <begin position="120"/>
        <end position="130"/>
    </location>
</feature>
<feature type="compositionally biased region" description="Low complexity" evidence="1">
    <location>
        <begin position="154"/>
        <end position="167"/>
    </location>
</feature>
<feature type="compositionally biased region" description="Pro residues" evidence="1">
    <location>
        <begin position="141"/>
        <end position="153"/>
    </location>
</feature>
<feature type="region of interest" description="Disordered" evidence="1">
    <location>
        <begin position="1"/>
        <end position="225"/>
    </location>
</feature>
<dbReference type="STRING" id="215250.A0A316YPZ0"/>
<feature type="compositionally biased region" description="Low complexity" evidence="1">
    <location>
        <begin position="757"/>
        <end position="772"/>
    </location>
</feature>
<reference evidence="3 4" key="1">
    <citation type="journal article" date="2018" name="Mol. Biol. Evol.">
        <title>Broad Genomic Sampling Reveals a Smut Pathogenic Ancestry of the Fungal Clade Ustilaginomycotina.</title>
        <authorList>
            <person name="Kijpornyongpan T."/>
            <person name="Mondo S.J."/>
            <person name="Barry K."/>
            <person name="Sandor L."/>
            <person name="Lee J."/>
            <person name="Lipzen A."/>
            <person name="Pangilinan J."/>
            <person name="LaButti K."/>
            <person name="Hainaut M."/>
            <person name="Henrissat B."/>
            <person name="Grigoriev I.V."/>
            <person name="Spatafora J.W."/>
            <person name="Aime M.C."/>
        </authorList>
    </citation>
    <scope>NUCLEOTIDE SEQUENCE [LARGE SCALE GENOMIC DNA]</scope>
    <source>
        <strain evidence="3 4">MCA 4198</strain>
    </source>
</reference>
<dbReference type="EMBL" id="KZ819636">
    <property type="protein sequence ID" value="PWN90884.1"/>
    <property type="molecule type" value="Genomic_DNA"/>
</dbReference>
<feature type="region of interest" description="Disordered" evidence="1">
    <location>
        <begin position="593"/>
        <end position="644"/>
    </location>
</feature>
<feature type="compositionally biased region" description="Polar residues" evidence="1">
    <location>
        <begin position="593"/>
        <end position="607"/>
    </location>
</feature>
<feature type="compositionally biased region" description="Polar residues" evidence="1">
    <location>
        <begin position="339"/>
        <end position="353"/>
    </location>
</feature>
<dbReference type="PANTHER" id="PTHR44167">
    <property type="entry name" value="OVARIAN-SPECIFIC SERINE/THREONINE-PROTEIN KINASE LOK-RELATED"/>
    <property type="match status" value="1"/>
</dbReference>
<organism evidence="3 4">
    <name type="scientific">Acaromyces ingoldii</name>
    <dbReference type="NCBI Taxonomy" id="215250"/>
    <lineage>
        <taxon>Eukaryota</taxon>
        <taxon>Fungi</taxon>
        <taxon>Dikarya</taxon>
        <taxon>Basidiomycota</taxon>
        <taxon>Ustilaginomycotina</taxon>
        <taxon>Exobasidiomycetes</taxon>
        <taxon>Exobasidiales</taxon>
        <taxon>Cryptobasidiaceae</taxon>
        <taxon>Acaromyces</taxon>
    </lineage>
</organism>
<feature type="region of interest" description="Disordered" evidence="1">
    <location>
        <begin position="824"/>
        <end position="877"/>
    </location>
</feature>
<protein>
    <submittedName>
        <fullName evidence="3">Kinase-like protein</fullName>
    </submittedName>
</protein>
<feature type="compositionally biased region" description="Basic and acidic residues" evidence="1">
    <location>
        <begin position="210"/>
        <end position="225"/>
    </location>
</feature>
<dbReference type="Gene3D" id="3.30.200.20">
    <property type="entry name" value="Phosphorylase Kinase, domain 1"/>
    <property type="match status" value="1"/>
</dbReference>
<dbReference type="InParanoid" id="A0A316YPZ0"/>
<dbReference type="GO" id="GO:0044773">
    <property type="term" value="P:mitotic DNA damage checkpoint signaling"/>
    <property type="evidence" value="ECO:0007669"/>
    <property type="project" value="TreeGrafter"/>
</dbReference>
<dbReference type="SMART" id="SM00220">
    <property type="entry name" value="S_TKc"/>
    <property type="match status" value="1"/>
</dbReference>
<dbReference type="InterPro" id="IPR008271">
    <property type="entry name" value="Ser/Thr_kinase_AS"/>
</dbReference>
<feature type="compositionally biased region" description="Polar residues" evidence="1">
    <location>
        <begin position="796"/>
        <end position="811"/>
    </location>
</feature>
<dbReference type="GO" id="GO:0005634">
    <property type="term" value="C:nucleus"/>
    <property type="evidence" value="ECO:0007669"/>
    <property type="project" value="TreeGrafter"/>
</dbReference>
<accession>A0A316YPZ0</accession>
<keyword evidence="3" id="KW-0808">Transferase</keyword>
<dbReference type="GO" id="GO:0004674">
    <property type="term" value="F:protein serine/threonine kinase activity"/>
    <property type="evidence" value="ECO:0007669"/>
    <property type="project" value="TreeGrafter"/>
</dbReference>
<dbReference type="GO" id="GO:0005524">
    <property type="term" value="F:ATP binding"/>
    <property type="evidence" value="ECO:0007669"/>
    <property type="project" value="InterPro"/>
</dbReference>
<dbReference type="CDD" id="cd00180">
    <property type="entry name" value="PKc"/>
    <property type="match status" value="1"/>
</dbReference>
<feature type="compositionally biased region" description="Polar residues" evidence="1">
    <location>
        <begin position="706"/>
        <end position="715"/>
    </location>
</feature>